<reference evidence="2 3" key="1">
    <citation type="journal article" date="2011" name="Stand. Genomic Sci.">
        <title>Complete genome sequence of the gliding freshwater bacterium Fluviicola taffensis type strain (RW262).</title>
        <authorList>
            <person name="Woyke T."/>
            <person name="Chertkov O."/>
            <person name="Lapidus A."/>
            <person name="Nolan M."/>
            <person name="Lucas S."/>
            <person name="Del Rio T.G."/>
            <person name="Tice H."/>
            <person name="Cheng J.F."/>
            <person name="Tapia R."/>
            <person name="Han C."/>
            <person name="Goodwin L."/>
            <person name="Pitluck S."/>
            <person name="Liolios K."/>
            <person name="Pagani I."/>
            <person name="Ivanova N."/>
            <person name="Huntemann M."/>
            <person name="Mavromatis K."/>
            <person name="Mikhailova N."/>
            <person name="Pati A."/>
            <person name="Chen A."/>
            <person name="Palaniappan K."/>
            <person name="Land M."/>
            <person name="Hauser L."/>
            <person name="Brambilla E.M."/>
            <person name="Rohde M."/>
            <person name="Mwirichia R."/>
            <person name="Sikorski J."/>
            <person name="Tindall B.J."/>
            <person name="Goker M."/>
            <person name="Bristow J."/>
            <person name="Eisen J.A."/>
            <person name="Markowitz V."/>
            <person name="Hugenholtz P."/>
            <person name="Klenk H.P."/>
            <person name="Kyrpides N.C."/>
        </authorList>
    </citation>
    <scope>NUCLEOTIDE SEQUENCE [LARGE SCALE GENOMIC DNA]</scope>
    <source>
        <strain evidence="3">DSM 16823 / RW262 / RW262</strain>
    </source>
</reference>
<dbReference type="Proteomes" id="UP000007463">
    <property type="component" value="Chromosome"/>
</dbReference>
<dbReference type="HOGENOM" id="CLU_1259885_0_0_10"/>
<gene>
    <name evidence="2" type="ordered locus">Fluta_2260</name>
</gene>
<dbReference type="EMBL" id="CP002542">
    <property type="protein sequence ID" value="AEA44246.1"/>
    <property type="molecule type" value="Genomic_DNA"/>
</dbReference>
<reference evidence="3" key="2">
    <citation type="submission" date="2011-02" db="EMBL/GenBank/DDBJ databases">
        <title>The complete genome of Fluviicola taffensis DSM 16823.</title>
        <authorList>
            <consortium name="US DOE Joint Genome Institute (JGI-PGF)"/>
            <person name="Lucas S."/>
            <person name="Copeland A."/>
            <person name="Lapidus A."/>
            <person name="Bruce D."/>
            <person name="Goodwin L."/>
            <person name="Pitluck S."/>
            <person name="Kyrpides N."/>
            <person name="Mavromatis K."/>
            <person name="Ivanova N."/>
            <person name="Mikhailova N."/>
            <person name="Pagani I."/>
            <person name="Chertkov O."/>
            <person name="Detter J.C."/>
            <person name="Han C."/>
            <person name="Tapia R."/>
            <person name="Land M."/>
            <person name="Hauser L."/>
            <person name="Markowitz V."/>
            <person name="Cheng J.-F."/>
            <person name="Hugenholtz P."/>
            <person name="Woyke T."/>
            <person name="Wu D."/>
            <person name="Tindall B."/>
            <person name="Pomrenke H.G."/>
            <person name="Brambilla E."/>
            <person name="Klenk H.-P."/>
            <person name="Eisen J.A."/>
        </authorList>
    </citation>
    <scope>NUCLEOTIDE SEQUENCE [LARGE SCALE GENOMIC DNA]</scope>
    <source>
        <strain evidence="3">DSM 16823 / RW262 / RW262</strain>
    </source>
</reference>
<dbReference type="STRING" id="755732.Fluta_2260"/>
<evidence type="ECO:0000313" key="2">
    <source>
        <dbReference type="EMBL" id="AEA44246.1"/>
    </source>
</evidence>
<name>F2IAU1_FLUTR</name>
<accession>F2IAU1</accession>
<keyword evidence="3" id="KW-1185">Reference proteome</keyword>
<keyword evidence="1" id="KW-1133">Transmembrane helix</keyword>
<keyword evidence="1" id="KW-0812">Transmembrane</keyword>
<dbReference type="RefSeq" id="WP_013687016.1">
    <property type="nucleotide sequence ID" value="NC_015321.1"/>
</dbReference>
<dbReference type="InterPro" id="IPR036249">
    <property type="entry name" value="Thioredoxin-like_sf"/>
</dbReference>
<proteinExistence type="predicted"/>
<dbReference type="eggNOG" id="COG0526">
    <property type="taxonomic scope" value="Bacteria"/>
</dbReference>
<evidence type="ECO:0000256" key="1">
    <source>
        <dbReference type="SAM" id="Phobius"/>
    </source>
</evidence>
<evidence type="ECO:0000313" key="3">
    <source>
        <dbReference type="Proteomes" id="UP000007463"/>
    </source>
</evidence>
<organism evidence="2 3">
    <name type="scientific">Fluviicola taffensis (strain DSM 16823 / NCIMB 13979 / RW262)</name>
    <dbReference type="NCBI Taxonomy" id="755732"/>
    <lineage>
        <taxon>Bacteria</taxon>
        <taxon>Pseudomonadati</taxon>
        <taxon>Bacteroidota</taxon>
        <taxon>Flavobacteriia</taxon>
        <taxon>Flavobacteriales</taxon>
        <taxon>Crocinitomicaceae</taxon>
        <taxon>Fluviicola</taxon>
    </lineage>
</organism>
<feature type="transmembrane region" description="Helical" evidence="1">
    <location>
        <begin position="68"/>
        <end position="89"/>
    </location>
</feature>
<dbReference type="KEGG" id="fte:Fluta_2260"/>
<sequence>MKILFVLLVIICGATIFKFNDLELSLLNNGFSWTMSKMIPYLILTIGGILIAYSFAKAFKIKSKVLKFSLIILLFATPFALGFILNPIYEGDFSSEGTDLKNSDVRLAKENYDLVVITIPNCPYCLESIGKLKLIKKRNPNAKILFSVCTSDKENLALYRQLINGDFDIDLAKNLEESSKLADFAFPSFVQVKKGVPVYKWSNDQFGAGAMDKFEGEVK</sequence>
<protein>
    <submittedName>
        <fullName evidence="2">Uncharacterized protein</fullName>
    </submittedName>
</protein>
<keyword evidence="1" id="KW-0472">Membrane</keyword>
<feature type="transmembrane region" description="Helical" evidence="1">
    <location>
        <begin position="38"/>
        <end position="56"/>
    </location>
</feature>
<dbReference type="OrthoDB" id="1466794at2"/>
<dbReference type="SUPFAM" id="SSF52833">
    <property type="entry name" value="Thioredoxin-like"/>
    <property type="match status" value="1"/>
</dbReference>
<dbReference type="AlphaFoldDB" id="F2IAU1"/>